<dbReference type="RefSeq" id="WP_350448210.1">
    <property type="nucleotide sequence ID" value="NZ_CP158373.1"/>
</dbReference>
<proteinExistence type="predicted"/>
<reference evidence="3" key="1">
    <citation type="submission" date="2023-08" db="EMBL/GenBank/DDBJ databases">
        <title>Increased levels of nutrients transform a symbiont into a lethal pathobiont.</title>
        <authorList>
            <person name="Lachnit T."/>
            <person name="Ulrich L."/>
            <person name="Willmer F.M."/>
            <person name="Hasenbein T."/>
            <person name="Steiner L.X."/>
            <person name="Wolters M."/>
            <person name="Herbst E.M."/>
            <person name="Deines P."/>
        </authorList>
    </citation>
    <scope>NUCLEOTIDE SEQUENCE</scope>
    <source>
        <strain evidence="3">T3</strain>
    </source>
</reference>
<feature type="domain" description="WYL" evidence="2">
    <location>
        <begin position="137"/>
        <end position="202"/>
    </location>
</feature>
<feature type="domain" description="Helix-turn-helix type 11" evidence="1">
    <location>
        <begin position="6"/>
        <end position="59"/>
    </location>
</feature>
<dbReference type="PROSITE" id="PS52050">
    <property type="entry name" value="WYL"/>
    <property type="match status" value="1"/>
</dbReference>
<evidence type="ECO:0000313" key="3">
    <source>
        <dbReference type="EMBL" id="XBY66227.1"/>
    </source>
</evidence>
<dbReference type="InterPro" id="IPR026881">
    <property type="entry name" value="WYL_dom"/>
</dbReference>
<dbReference type="SUPFAM" id="SSF46785">
    <property type="entry name" value="Winged helix' DNA-binding domain"/>
    <property type="match status" value="1"/>
</dbReference>
<name>A0AAU7Y944_9PSED</name>
<dbReference type="InterPro" id="IPR013196">
    <property type="entry name" value="HTH_11"/>
</dbReference>
<evidence type="ECO:0000259" key="1">
    <source>
        <dbReference type="Pfam" id="PF08279"/>
    </source>
</evidence>
<dbReference type="InterPro" id="IPR051534">
    <property type="entry name" value="CBASS_pafABC_assoc_protein"/>
</dbReference>
<accession>A0AAU7Y944</accession>
<protein>
    <submittedName>
        <fullName evidence="3">YafY family protein</fullName>
    </submittedName>
</protein>
<dbReference type="InterPro" id="IPR036388">
    <property type="entry name" value="WH-like_DNA-bd_sf"/>
</dbReference>
<dbReference type="Pfam" id="PF13280">
    <property type="entry name" value="WYL"/>
    <property type="match status" value="1"/>
</dbReference>
<dbReference type="PANTHER" id="PTHR34580">
    <property type="match status" value="1"/>
</dbReference>
<dbReference type="EMBL" id="CP158373">
    <property type="protein sequence ID" value="XBY66227.1"/>
    <property type="molecule type" value="Genomic_DNA"/>
</dbReference>
<evidence type="ECO:0000259" key="2">
    <source>
        <dbReference type="Pfam" id="PF13280"/>
    </source>
</evidence>
<dbReference type="PANTHER" id="PTHR34580:SF3">
    <property type="entry name" value="PROTEIN PAFB"/>
    <property type="match status" value="1"/>
</dbReference>
<dbReference type="AlphaFoldDB" id="A0AAU7Y944"/>
<sequence>MSRSQRLLDLLQILRRHRYPVAGHALASELGISLRTLYRDIATLQQQGANIEGGAGLGYVLRPGFELPPLMFSLGEIEALVLGMRWVSRRGDRQLMAAARDVLAKVGAVLPPALREELETSTLLIGPAPASEVPDALLEQVREVIRREHRVQLGYRDVEGQASQRVVWPFALGYFEQTRVLAAWCELRQAMRHFRLDRVDDLLDLGQRYPRRRQVLLREWRELHGIAEQ</sequence>
<organism evidence="3">
    <name type="scientific">Pseudomonas solani</name>
    <dbReference type="NCBI Taxonomy" id="2731552"/>
    <lineage>
        <taxon>Bacteria</taxon>
        <taxon>Pseudomonadati</taxon>
        <taxon>Pseudomonadota</taxon>
        <taxon>Gammaproteobacteria</taxon>
        <taxon>Pseudomonadales</taxon>
        <taxon>Pseudomonadaceae</taxon>
        <taxon>Pseudomonas</taxon>
    </lineage>
</organism>
<gene>
    <name evidence="3" type="ORF">ABS648_10850</name>
</gene>
<dbReference type="Gene3D" id="1.10.10.10">
    <property type="entry name" value="Winged helix-like DNA-binding domain superfamily/Winged helix DNA-binding domain"/>
    <property type="match status" value="1"/>
</dbReference>
<dbReference type="Pfam" id="PF08279">
    <property type="entry name" value="HTH_11"/>
    <property type="match status" value="1"/>
</dbReference>
<dbReference type="InterPro" id="IPR036390">
    <property type="entry name" value="WH_DNA-bd_sf"/>
</dbReference>